<keyword evidence="1" id="KW-1133">Transmembrane helix</keyword>
<dbReference type="Proteomes" id="UP001596099">
    <property type="component" value="Unassembled WGS sequence"/>
</dbReference>
<keyword evidence="1" id="KW-0812">Transmembrane</keyword>
<dbReference type="RefSeq" id="WP_247419586.1">
    <property type="nucleotide sequence ID" value="NZ_JALLGW010000002.1"/>
</dbReference>
<keyword evidence="1" id="KW-0472">Membrane</keyword>
<comment type="caution">
    <text evidence="2">The sequence shown here is derived from an EMBL/GenBank/DDBJ whole genome shotgun (WGS) entry which is preliminary data.</text>
</comment>
<reference evidence="2 3" key="1">
    <citation type="journal article" date="2019" name="Int. J. Syst. Evol. Microbiol.">
        <title>The Global Catalogue of Microorganisms (GCM) 10K type strain sequencing project: providing services to taxonomists for standard genome sequencing and annotation.</title>
        <authorList>
            <consortium name="The Broad Institute Genomics Platform"/>
            <consortium name="The Broad Institute Genome Sequencing Center for Infectious Disease"/>
            <person name="Wu L."/>
            <person name="Ma J."/>
        </authorList>
    </citation>
    <scope>NUCLEOTIDE SEQUENCE [LARGE SCALE GENOMIC DNA]</scope>
    <source>
        <strain evidence="2 3">CGMCC 1.12543</strain>
    </source>
</reference>
<evidence type="ECO:0000256" key="1">
    <source>
        <dbReference type="SAM" id="Phobius"/>
    </source>
</evidence>
<protein>
    <submittedName>
        <fullName evidence="2">Uncharacterized protein</fullName>
    </submittedName>
</protein>
<name>A0ABD5RIN8_9EURY</name>
<feature type="transmembrane region" description="Helical" evidence="1">
    <location>
        <begin position="155"/>
        <end position="174"/>
    </location>
</feature>
<dbReference type="AlphaFoldDB" id="A0ABD5RIN8"/>
<dbReference type="EMBL" id="JBHSQH010000001">
    <property type="protein sequence ID" value="MFC5970443.1"/>
    <property type="molecule type" value="Genomic_DNA"/>
</dbReference>
<evidence type="ECO:0000313" key="3">
    <source>
        <dbReference type="Proteomes" id="UP001596099"/>
    </source>
</evidence>
<evidence type="ECO:0000313" key="2">
    <source>
        <dbReference type="EMBL" id="MFC5970443.1"/>
    </source>
</evidence>
<feature type="transmembrane region" description="Helical" evidence="1">
    <location>
        <begin position="131"/>
        <end position="149"/>
    </location>
</feature>
<sequence>MLPALAVGLVVLPYATLWVSRSGRVRAGALTVARQGWHTLLALAGVSVGLLALGTAGGVGPAIPLVVAWAAALLGVVAYAHVDLFVAAAAMRTYPDDRALHYDLAAPRTWAATSARIVSAWGVVMRRHGWLLPAFLLACVLFALGPSVLGGVGVAWWLALAADALVLGVCCLPFPRLVALPAEFTDGTQSGKSRTSIG</sequence>
<accession>A0ABD5RIN8</accession>
<proteinExistence type="predicted"/>
<feature type="transmembrane region" description="Helical" evidence="1">
    <location>
        <begin position="66"/>
        <end position="88"/>
    </location>
</feature>
<organism evidence="2 3">
    <name type="scientific">Halomarina salina</name>
    <dbReference type="NCBI Taxonomy" id="1872699"/>
    <lineage>
        <taxon>Archaea</taxon>
        <taxon>Methanobacteriati</taxon>
        <taxon>Methanobacteriota</taxon>
        <taxon>Stenosarchaea group</taxon>
        <taxon>Halobacteria</taxon>
        <taxon>Halobacteriales</taxon>
        <taxon>Natronomonadaceae</taxon>
        <taxon>Halomarina</taxon>
    </lineage>
</organism>
<keyword evidence="3" id="KW-1185">Reference proteome</keyword>
<gene>
    <name evidence="2" type="ORF">ACFPYI_03790</name>
</gene>
<feature type="transmembrane region" description="Helical" evidence="1">
    <location>
        <begin position="37"/>
        <end position="59"/>
    </location>
</feature>